<proteinExistence type="predicted"/>
<dbReference type="EMBL" id="KV020529">
    <property type="protein sequence ID" value="KZV14468.1"/>
    <property type="molecule type" value="Genomic_DNA"/>
</dbReference>
<feature type="region of interest" description="Disordered" evidence="1">
    <location>
        <begin position="198"/>
        <end position="227"/>
    </location>
</feature>
<keyword evidence="3" id="KW-1185">Reference proteome</keyword>
<name>A0A2Z6ZYR7_9LAMI</name>
<dbReference type="AlphaFoldDB" id="A0A2Z6ZYR7"/>
<evidence type="ECO:0000313" key="3">
    <source>
        <dbReference type="Proteomes" id="UP000250235"/>
    </source>
</evidence>
<dbReference type="OrthoDB" id="1751168at2759"/>
<organism evidence="2 3">
    <name type="scientific">Dorcoceras hygrometricum</name>
    <dbReference type="NCBI Taxonomy" id="472368"/>
    <lineage>
        <taxon>Eukaryota</taxon>
        <taxon>Viridiplantae</taxon>
        <taxon>Streptophyta</taxon>
        <taxon>Embryophyta</taxon>
        <taxon>Tracheophyta</taxon>
        <taxon>Spermatophyta</taxon>
        <taxon>Magnoliopsida</taxon>
        <taxon>eudicotyledons</taxon>
        <taxon>Gunneridae</taxon>
        <taxon>Pentapetalae</taxon>
        <taxon>asterids</taxon>
        <taxon>lamiids</taxon>
        <taxon>Lamiales</taxon>
        <taxon>Gesneriaceae</taxon>
        <taxon>Didymocarpoideae</taxon>
        <taxon>Trichosporeae</taxon>
        <taxon>Loxocarpinae</taxon>
        <taxon>Dorcoceras</taxon>
    </lineage>
</organism>
<accession>A0A2Z6ZYR7</accession>
<evidence type="ECO:0000256" key="1">
    <source>
        <dbReference type="SAM" id="MobiDB-lite"/>
    </source>
</evidence>
<dbReference type="Proteomes" id="UP000250235">
    <property type="component" value="Unassembled WGS sequence"/>
</dbReference>
<evidence type="ECO:0000313" key="2">
    <source>
        <dbReference type="EMBL" id="KZV14468.1"/>
    </source>
</evidence>
<gene>
    <name evidence="2" type="ORF">F511_42493</name>
</gene>
<reference evidence="2 3" key="1">
    <citation type="journal article" date="2015" name="Proc. Natl. Acad. Sci. U.S.A.">
        <title>The resurrection genome of Boea hygrometrica: A blueprint for survival of dehydration.</title>
        <authorList>
            <person name="Xiao L."/>
            <person name="Yang G."/>
            <person name="Zhang L."/>
            <person name="Yang X."/>
            <person name="Zhao S."/>
            <person name="Ji Z."/>
            <person name="Zhou Q."/>
            <person name="Hu M."/>
            <person name="Wang Y."/>
            <person name="Chen M."/>
            <person name="Xu Y."/>
            <person name="Jin H."/>
            <person name="Xiao X."/>
            <person name="Hu G."/>
            <person name="Bao F."/>
            <person name="Hu Y."/>
            <person name="Wan P."/>
            <person name="Li L."/>
            <person name="Deng X."/>
            <person name="Kuang T."/>
            <person name="Xiang C."/>
            <person name="Zhu J.K."/>
            <person name="Oliver M.J."/>
            <person name="He Y."/>
        </authorList>
    </citation>
    <scope>NUCLEOTIDE SEQUENCE [LARGE SCALE GENOMIC DNA]</scope>
    <source>
        <strain evidence="3">cv. XS01</strain>
    </source>
</reference>
<protein>
    <submittedName>
        <fullName evidence="2">Uncharacterized protein</fullName>
    </submittedName>
</protein>
<sequence length="227" mass="25799">MLCRRTSLRAYHGDSGMVKMFKSLEDSELKGFLEASDSVSEEAVLEFFANAKVLARTIVSLVGARHIAITKDMFIAVFGLPYEGMTSFLTIPKETVLEMRRQFSRSDEPFRAPNKKREMKTEFRLLHDIVAKALCTKFGSFDQEANIKARNKISKLIRKATCNFETHEHEQQLRAFAPVHDSFQKWCKMIELLERSPTLPHTSKTTTGNAGNSSENSRLNSALGFER</sequence>
<feature type="compositionally biased region" description="Polar residues" evidence="1">
    <location>
        <begin position="199"/>
        <end position="220"/>
    </location>
</feature>